<keyword evidence="9" id="KW-1015">Disulfide bond</keyword>
<feature type="transmembrane region" description="Helical" evidence="13">
    <location>
        <begin position="7"/>
        <end position="27"/>
    </location>
</feature>
<proteinExistence type="inferred from homology"/>
<evidence type="ECO:0000256" key="5">
    <source>
        <dbReference type="ARBA" id="ARBA00022692"/>
    </source>
</evidence>
<evidence type="ECO:0000313" key="15">
    <source>
        <dbReference type="RefSeq" id="XP_034231469.1"/>
    </source>
</evidence>
<evidence type="ECO:0000313" key="14">
    <source>
        <dbReference type="Proteomes" id="UP000515158"/>
    </source>
</evidence>
<dbReference type="GO" id="GO:0007608">
    <property type="term" value="P:sensory perception of smell"/>
    <property type="evidence" value="ECO:0007669"/>
    <property type="project" value="UniProtKB-KW"/>
</dbReference>
<evidence type="ECO:0000256" key="2">
    <source>
        <dbReference type="ARBA" id="ARBA00010532"/>
    </source>
</evidence>
<dbReference type="GeneID" id="117639703"/>
<evidence type="ECO:0000256" key="9">
    <source>
        <dbReference type="ARBA" id="ARBA00023157"/>
    </source>
</evidence>
<evidence type="ECO:0000256" key="11">
    <source>
        <dbReference type="ARBA" id="ARBA00023180"/>
    </source>
</evidence>
<evidence type="ECO:0000256" key="13">
    <source>
        <dbReference type="SAM" id="Phobius"/>
    </source>
</evidence>
<feature type="region of interest" description="Disordered" evidence="12">
    <location>
        <begin position="350"/>
        <end position="395"/>
    </location>
</feature>
<sequence>MKQNRAFWLLGTGIVLGVAALVGAFYAGPALLAKMVIENVVLSDGSEALQRWTVVPQPLNYYVYIFHVENPEEVSKGARPVVRERGPYVYDLFKERVDVQFHPEDDTVSYFDKTHYRFNQNKSGCHSDEDVVTILNAPVLGTGLMLKKIMEVVMPIFNEAIPHIFPSAPTAFITARVREVLFDGVLVNCSHPFTFYPAGPVCQGMRTRAPVTFRREGQNYYFSLFNHLNGTDRKNRVRVSRGLRDPMSLGNIRRFGNSSLHSAWRPGTHCNMINGTDTTIFHPFIKPPGKMPVFVSGSCRSMYVTFEKAVQYRGVRGLHYVADPKMLASGRTYRPNRCFCPPAPPAPPGEDNAVAAVTSPSAAPAAEEEASTAQDAARRRRDVTEDLREQRDASTCLPDGSLDMTTCFGSPVILTLPHFYLGASEFSQYAIGLKADKAKHETFVDIEPMTGVPLRGGKRVQLNMFLKKMEPIDALRDVSEGLFPIVWVDEGIELEGVSLDQIASATRRITFLRVLPWVLLGGAVVLAVAGCLLHVHSLGMLQRARNPPQGHEGPPLGPPPGNYGIALGFARRGVLLGGGGDQGGGGGGVAPILKAPLQTLHSLKGLQVSDTKVGSWFNKQAKEGVRTFCNNVHPSKKA</sequence>
<dbReference type="Proteomes" id="UP000515158">
    <property type="component" value="Unplaced"/>
</dbReference>
<keyword evidence="10" id="KW-0675">Receptor</keyword>
<gene>
    <name evidence="15" type="primary">LOC117639703</name>
</gene>
<dbReference type="OrthoDB" id="195015at2759"/>
<dbReference type="AlphaFoldDB" id="A0A6P8ZH96"/>
<evidence type="ECO:0000256" key="7">
    <source>
        <dbReference type="ARBA" id="ARBA00022989"/>
    </source>
</evidence>
<dbReference type="InterPro" id="IPR002159">
    <property type="entry name" value="CD36_fam"/>
</dbReference>
<keyword evidence="7 13" id="KW-1133">Transmembrane helix</keyword>
<accession>A0A6P8ZH96</accession>
<comment type="subcellular location">
    <subcellularLocation>
        <location evidence="1">Cell membrane</location>
        <topology evidence="1">Multi-pass membrane protein</topology>
    </subcellularLocation>
</comment>
<organism evidence="15">
    <name type="scientific">Thrips palmi</name>
    <name type="common">Melon thrips</name>
    <dbReference type="NCBI Taxonomy" id="161013"/>
    <lineage>
        <taxon>Eukaryota</taxon>
        <taxon>Metazoa</taxon>
        <taxon>Ecdysozoa</taxon>
        <taxon>Arthropoda</taxon>
        <taxon>Hexapoda</taxon>
        <taxon>Insecta</taxon>
        <taxon>Pterygota</taxon>
        <taxon>Neoptera</taxon>
        <taxon>Paraneoptera</taxon>
        <taxon>Thysanoptera</taxon>
        <taxon>Terebrantia</taxon>
        <taxon>Thripoidea</taxon>
        <taxon>Thripidae</taxon>
        <taxon>Thrips</taxon>
    </lineage>
</organism>
<reference evidence="15" key="1">
    <citation type="submission" date="2025-08" db="UniProtKB">
        <authorList>
            <consortium name="RefSeq"/>
        </authorList>
    </citation>
    <scope>IDENTIFICATION</scope>
    <source>
        <tissue evidence="15">Total insect</tissue>
    </source>
</reference>
<keyword evidence="5 13" id="KW-0812">Transmembrane</keyword>
<feature type="transmembrane region" description="Helical" evidence="13">
    <location>
        <begin position="514"/>
        <end position="535"/>
    </location>
</feature>
<dbReference type="PANTHER" id="PTHR11923:SF69">
    <property type="entry name" value="SENSORY NEURON MEMBRANE PROTEIN 1"/>
    <property type="match status" value="1"/>
</dbReference>
<keyword evidence="8 13" id="KW-0472">Membrane</keyword>
<evidence type="ECO:0000256" key="8">
    <source>
        <dbReference type="ARBA" id="ARBA00023136"/>
    </source>
</evidence>
<evidence type="ECO:0000256" key="6">
    <source>
        <dbReference type="ARBA" id="ARBA00022725"/>
    </source>
</evidence>
<evidence type="ECO:0000256" key="10">
    <source>
        <dbReference type="ARBA" id="ARBA00023170"/>
    </source>
</evidence>
<feature type="compositionally biased region" description="Basic and acidic residues" evidence="12">
    <location>
        <begin position="382"/>
        <end position="392"/>
    </location>
</feature>
<dbReference type="GO" id="GO:0005044">
    <property type="term" value="F:scavenger receptor activity"/>
    <property type="evidence" value="ECO:0007669"/>
    <property type="project" value="TreeGrafter"/>
</dbReference>
<dbReference type="Pfam" id="PF01130">
    <property type="entry name" value="CD36"/>
    <property type="match status" value="1"/>
</dbReference>
<dbReference type="InParanoid" id="A0A6P8ZH96"/>
<keyword evidence="3" id="KW-1003">Cell membrane</keyword>
<keyword evidence="11" id="KW-0325">Glycoprotein</keyword>
<evidence type="ECO:0000256" key="1">
    <source>
        <dbReference type="ARBA" id="ARBA00004651"/>
    </source>
</evidence>
<dbReference type="PRINTS" id="PR01609">
    <property type="entry name" value="CD36FAMILY"/>
</dbReference>
<name>A0A6P8ZH96_THRPL</name>
<keyword evidence="4" id="KW-0716">Sensory transduction</keyword>
<dbReference type="GO" id="GO:0005737">
    <property type="term" value="C:cytoplasm"/>
    <property type="evidence" value="ECO:0007669"/>
    <property type="project" value="TreeGrafter"/>
</dbReference>
<evidence type="ECO:0000256" key="4">
    <source>
        <dbReference type="ARBA" id="ARBA00022606"/>
    </source>
</evidence>
<dbReference type="RefSeq" id="XP_034231469.1">
    <property type="nucleotide sequence ID" value="XM_034375578.1"/>
</dbReference>
<feature type="compositionally biased region" description="Low complexity" evidence="12">
    <location>
        <begin position="353"/>
        <end position="365"/>
    </location>
</feature>
<keyword evidence="6" id="KW-0552">Olfaction</keyword>
<comment type="similarity">
    <text evidence="2">Belongs to the CD36 family.</text>
</comment>
<evidence type="ECO:0000256" key="12">
    <source>
        <dbReference type="SAM" id="MobiDB-lite"/>
    </source>
</evidence>
<protein>
    <submittedName>
        <fullName evidence="15">Sensory neuron membrane protein 2-like</fullName>
    </submittedName>
</protein>
<dbReference type="PANTHER" id="PTHR11923">
    <property type="entry name" value="SCAVENGER RECEPTOR CLASS B TYPE-1 SR-B1"/>
    <property type="match status" value="1"/>
</dbReference>
<keyword evidence="14" id="KW-1185">Reference proteome</keyword>
<dbReference type="GO" id="GO:0005886">
    <property type="term" value="C:plasma membrane"/>
    <property type="evidence" value="ECO:0007669"/>
    <property type="project" value="UniProtKB-SubCell"/>
</dbReference>
<evidence type="ECO:0000256" key="3">
    <source>
        <dbReference type="ARBA" id="ARBA00022475"/>
    </source>
</evidence>
<dbReference type="KEGG" id="tpal:117639703"/>